<sequence length="45" mass="4927">MSNNTLKYGSTAENISQDKSFYLAASSTSVNTTTDRAISSTFRFL</sequence>
<proteinExistence type="predicted"/>
<reference evidence="1 2" key="1">
    <citation type="submission" date="2015-01" db="EMBL/GenBank/DDBJ databases">
        <title>Evolution of Trichinella species and genotypes.</title>
        <authorList>
            <person name="Korhonen P.K."/>
            <person name="Edoardo P."/>
            <person name="Giuseppe L.R."/>
            <person name="Gasser R.B."/>
        </authorList>
    </citation>
    <scope>NUCLEOTIDE SEQUENCE [LARGE SCALE GENOMIC DNA]</scope>
    <source>
        <strain evidence="1">ISS417</strain>
    </source>
</reference>
<dbReference type="Proteomes" id="UP000055048">
    <property type="component" value="Unassembled WGS sequence"/>
</dbReference>
<evidence type="ECO:0000313" key="1">
    <source>
        <dbReference type="EMBL" id="KRX31202.1"/>
    </source>
</evidence>
<keyword evidence="2" id="KW-1185">Reference proteome</keyword>
<name>A0A0V0SWW6_9BILA</name>
<organism evidence="1 2">
    <name type="scientific">Trichinella murrelli</name>
    <dbReference type="NCBI Taxonomy" id="144512"/>
    <lineage>
        <taxon>Eukaryota</taxon>
        <taxon>Metazoa</taxon>
        <taxon>Ecdysozoa</taxon>
        <taxon>Nematoda</taxon>
        <taxon>Enoplea</taxon>
        <taxon>Dorylaimia</taxon>
        <taxon>Trichinellida</taxon>
        <taxon>Trichinellidae</taxon>
        <taxon>Trichinella</taxon>
    </lineage>
</organism>
<evidence type="ECO:0000313" key="2">
    <source>
        <dbReference type="Proteomes" id="UP000055048"/>
    </source>
</evidence>
<gene>
    <name evidence="1" type="ORF">T05_6956</name>
</gene>
<protein>
    <submittedName>
        <fullName evidence="1">Uncharacterized protein</fullName>
    </submittedName>
</protein>
<accession>A0A0V0SWW6</accession>
<comment type="caution">
    <text evidence="1">The sequence shown here is derived from an EMBL/GenBank/DDBJ whole genome shotgun (WGS) entry which is preliminary data.</text>
</comment>
<dbReference type="AlphaFoldDB" id="A0A0V0SWW6"/>
<dbReference type="EMBL" id="JYDJ01001923">
    <property type="protein sequence ID" value="KRX31202.1"/>
    <property type="molecule type" value="Genomic_DNA"/>
</dbReference>